<name>A0A4Q9DSC8_9BACL</name>
<feature type="transmembrane region" description="Helical" evidence="7">
    <location>
        <begin position="76"/>
        <end position="97"/>
    </location>
</feature>
<dbReference type="InterPro" id="IPR035906">
    <property type="entry name" value="MetI-like_sf"/>
</dbReference>
<keyword evidence="10" id="KW-1185">Reference proteome</keyword>
<keyword evidence="5 7" id="KW-1133">Transmembrane helix</keyword>
<evidence type="ECO:0000313" key="10">
    <source>
        <dbReference type="Proteomes" id="UP000293142"/>
    </source>
</evidence>
<gene>
    <name evidence="9" type="ORF">EYB31_14380</name>
</gene>
<evidence type="ECO:0000256" key="4">
    <source>
        <dbReference type="ARBA" id="ARBA00022692"/>
    </source>
</evidence>
<dbReference type="CDD" id="cd06261">
    <property type="entry name" value="TM_PBP2"/>
    <property type="match status" value="1"/>
</dbReference>
<dbReference type="PROSITE" id="PS50928">
    <property type="entry name" value="ABC_TM1"/>
    <property type="match status" value="1"/>
</dbReference>
<sequence>MVMSVKEKWFLGLVYLLLSLFAVSIVFPLLYVVSVSVTPYSELVKHGGFVIIPSAATLDAYRIFLSDSLIPSAYKVTVFITVVGTAVNLLLTSLMAYPLSKKFLPGRNVLLFLIVFTFLFNGGIIPTYLIVKSTGLINSVWSMIIPLAVTTYNLLIMKTFFENLPESLYEAARIDGAGELRIFVQLVLPLSMPIMATIGLFYAVNHWNEFFQAIMYINDTSKKPLQVVLRGILSSALNPDQMASLEQTLPSESLQMAAVILTALPILVVYPFVQKYFTQGVLLGSVKG</sequence>
<comment type="caution">
    <text evidence="9">The sequence shown here is derived from an EMBL/GenBank/DDBJ whole genome shotgun (WGS) entry which is preliminary data.</text>
</comment>
<keyword evidence="3" id="KW-1003">Cell membrane</keyword>
<dbReference type="EMBL" id="SIRE01000009">
    <property type="protein sequence ID" value="TBL78674.1"/>
    <property type="molecule type" value="Genomic_DNA"/>
</dbReference>
<dbReference type="PANTHER" id="PTHR43744">
    <property type="entry name" value="ABC TRANSPORTER PERMEASE PROTEIN MG189-RELATED-RELATED"/>
    <property type="match status" value="1"/>
</dbReference>
<evidence type="ECO:0000256" key="3">
    <source>
        <dbReference type="ARBA" id="ARBA00022475"/>
    </source>
</evidence>
<feature type="transmembrane region" description="Helical" evidence="7">
    <location>
        <begin position="254"/>
        <end position="273"/>
    </location>
</feature>
<evidence type="ECO:0000256" key="1">
    <source>
        <dbReference type="ARBA" id="ARBA00004651"/>
    </source>
</evidence>
<dbReference type="GO" id="GO:0055085">
    <property type="term" value="P:transmembrane transport"/>
    <property type="evidence" value="ECO:0007669"/>
    <property type="project" value="InterPro"/>
</dbReference>
<dbReference type="PANTHER" id="PTHR43744:SF9">
    <property type="entry name" value="POLYGALACTURONAN_RHAMNOGALACTURONAN TRANSPORT SYSTEM PERMEASE PROTEIN YTCP"/>
    <property type="match status" value="1"/>
</dbReference>
<comment type="subcellular location">
    <subcellularLocation>
        <location evidence="1 7">Cell membrane</location>
        <topology evidence="1 7">Multi-pass membrane protein</topology>
    </subcellularLocation>
</comment>
<dbReference type="GO" id="GO:0005886">
    <property type="term" value="C:plasma membrane"/>
    <property type="evidence" value="ECO:0007669"/>
    <property type="project" value="UniProtKB-SubCell"/>
</dbReference>
<evidence type="ECO:0000259" key="8">
    <source>
        <dbReference type="PROSITE" id="PS50928"/>
    </source>
</evidence>
<protein>
    <submittedName>
        <fullName evidence="9">Carbohydrate ABC transporter permease</fullName>
    </submittedName>
</protein>
<feature type="transmembrane region" description="Helical" evidence="7">
    <location>
        <begin position="12"/>
        <end position="33"/>
    </location>
</feature>
<reference evidence="9 10" key="1">
    <citation type="submission" date="2019-02" db="EMBL/GenBank/DDBJ databases">
        <title>Paenibacillus sp. nov., isolated from surface-sterilized tissue of Thalictrum simplex L.</title>
        <authorList>
            <person name="Tuo L."/>
        </authorList>
    </citation>
    <scope>NUCLEOTIDE SEQUENCE [LARGE SCALE GENOMIC DNA]</scope>
    <source>
        <strain evidence="9 10">N2SHLJ1</strain>
    </source>
</reference>
<organism evidence="9 10">
    <name type="scientific">Paenibacillus thalictri</name>
    <dbReference type="NCBI Taxonomy" id="2527873"/>
    <lineage>
        <taxon>Bacteria</taxon>
        <taxon>Bacillati</taxon>
        <taxon>Bacillota</taxon>
        <taxon>Bacilli</taxon>
        <taxon>Bacillales</taxon>
        <taxon>Paenibacillaceae</taxon>
        <taxon>Paenibacillus</taxon>
    </lineage>
</organism>
<dbReference type="InterPro" id="IPR000515">
    <property type="entry name" value="MetI-like"/>
</dbReference>
<feature type="transmembrane region" description="Helical" evidence="7">
    <location>
        <begin position="182"/>
        <end position="204"/>
    </location>
</feature>
<keyword evidence="4 7" id="KW-0812">Transmembrane</keyword>
<dbReference type="OrthoDB" id="2560538at2"/>
<keyword evidence="6 7" id="KW-0472">Membrane</keyword>
<feature type="transmembrane region" description="Helical" evidence="7">
    <location>
        <begin position="143"/>
        <end position="161"/>
    </location>
</feature>
<proteinExistence type="inferred from homology"/>
<feature type="domain" description="ABC transmembrane type-1" evidence="8">
    <location>
        <begin position="74"/>
        <end position="273"/>
    </location>
</feature>
<evidence type="ECO:0000256" key="5">
    <source>
        <dbReference type="ARBA" id="ARBA00022989"/>
    </source>
</evidence>
<accession>A0A4Q9DSC8</accession>
<feature type="transmembrane region" description="Helical" evidence="7">
    <location>
        <begin position="109"/>
        <end position="131"/>
    </location>
</feature>
<dbReference type="RefSeq" id="WP_131014030.1">
    <property type="nucleotide sequence ID" value="NZ_SIRE01000009.1"/>
</dbReference>
<keyword evidence="2 7" id="KW-0813">Transport</keyword>
<dbReference type="Proteomes" id="UP000293142">
    <property type="component" value="Unassembled WGS sequence"/>
</dbReference>
<comment type="similarity">
    <text evidence="7">Belongs to the binding-protein-dependent transport system permease family.</text>
</comment>
<evidence type="ECO:0000256" key="2">
    <source>
        <dbReference type="ARBA" id="ARBA00022448"/>
    </source>
</evidence>
<dbReference type="Gene3D" id="1.10.3720.10">
    <property type="entry name" value="MetI-like"/>
    <property type="match status" value="1"/>
</dbReference>
<evidence type="ECO:0000256" key="6">
    <source>
        <dbReference type="ARBA" id="ARBA00023136"/>
    </source>
</evidence>
<dbReference type="Pfam" id="PF00528">
    <property type="entry name" value="BPD_transp_1"/>
    <property type="match status" value="1"/>
</dbReference>
<evidence type="ECO:0000313" key="9">
    <source>
        <dbReference type="EMBL" id="TBL78674.1"/>
    </source>
</evidence>
<evidence type="ECO:0000256" key="7">
    <source>
        <dbReference type="RuleBase" id="RU363032"/>
    </source>
</evidence>
<dbReference type="AlphaFoldDB" id="A0A4Q9DSC8"/>
<dbReference type="SUPFAM" id="SSF161098">
    <property type="entry name" value="MetI-like"/>
    <property type="match status" value="1"/>
</dbReference>